<dbReference type="GO" id="GO:0035197">
    <property type="term" value="F:siRNA binding"/>
    <property type="evidence" value="ECO:0007669"/>
    <property type="project" value="TreeGrafter"/>
</dbReference>
<dbReference type="InterPro" id="IPR048263">
    <property type="entry name" value="Arb2"/>
</dbReference>
<proteinExistence type="predicted"/>
<dbReference type="OMA" id="HSPKCIP"/>
<evidence type="ECO:0000313" key="3">
    <source>
        <dbReference type="Proteomes" id="UP000694421"/>
    </source>
</evidence>
<keyword evidence="3" id="KW-1185">Reference proteome</keyword>
<dbReference type="GeneTree" id="ENSGT00530000063907"/>
<name>A0A8D0DL24_SALMN</name>
<reference evidence="2" key="2">
    <citation type="submission" date="2025-09" db="UniProtKB">
        <authorList>
            <consortium name="Ensembl"/>
        </authorList>
    </citation>
    <scope>IDENTIFICATION</scope>
</reference>
<evidence type="ECO:0000259" key="1">
    <source>
        <dbReference type="Pfam" id="PF22749"/>
    </source>
</evidence>
<dbReference type="GO" id="GO:0031048">
    <property type="term" value="P:regulatory ncRNA-mediated heterochromatin formation"/>
    <property type="evidence" value="ECO:0007669"/>
    <property type="project" value="TreeGrafter"/>
</dbReference>
<protein>
    <recommendedName>
        <fullName evidence="1">Arb2 domain-containing protein</fullName>
    </recommendedName>
</protein>
<dbReference type="Pfam" id="PF22749">
    <property type="entry name" value="Arb2"/>
    <property type="match status" value="1"/>
</dbReference>
<dbReference type="InterPro" id="IPR053858">
    <property type="entry name" value="Arb2_dom"/>
</dbReference>
<dbReference type="Ensembl" id="ENSSMRT00000006653.1">
    <property type="protein sequence ID" value="ENSSMRP00000005667.1"/>
    <property type="gene ID" value="ENSSMRG00000004585.1"/>
</dbReference>
<dbReference type="PANTHER" id="PTHR21357">
    <property type="entry name" value="FAM172 FAMILY PROTEIN HOMOLOG CG10038"/>
    <property type="match status" value="1"/>
</dbReference>
<dbReference type="Proteomes" id="UP000694421">
    <property type="component" value="Unplaced"/>
</dbReference>
<reference evidence="2" key="1">
    <citation type="submission" date="2025-08" db="UniProtKB">
        <authorList>
            <consortium name="Ensembl"/>
        </authorList>
    </citation>
    <scope>IDENTIFICATION</scope>
</reference>
<evidence type="ECO:0000313" key="2">
    <source>
        <dbReference type="Ensembl" id="ENSSMRP00000005667.1"/>
    </source>
</evidence>
<organism evidence="2 3">
    <name type="scientific">Salvator merianae</name>
    <name type="common">Argentine black and white tegu</name>
    <name type="synonym">Tupinambis merianae</name>
    <dbReference type="NCBI Taxonomy" id="96440"/>
    <lineage>
        <taxon>Eukaryota</taxon>
        <taxon>Metazoa</taxon>
        <taxon>Chordata</taxon>
        <taxon>Craniata</taxon>
        <taxon>Vertebrata</taxon>
        <taxon>Euteleostomi</taxon>
        <taxon>Lepidosauria</taxon>
        <taxon>Squamata</taxon>
        <taxon>Bifurcata</taxon>
        <taxon>Unidentata</taxon>
        <taxon>Episquamata</taxon>
        <taxon>Laterata</taxon>
        <taxon>Teiioidea</taxon>
        <taxon>Teiidae</taxon>
        <taxon>Salvator</taxon>
    </lineage>
</organism>
<feature type="domain" description="Arb2" evidence="1">
    <location>
        <begin position="10"/>
        <end position="145"/>
    </location>
</feature>
<dbReference type="AlphaFoldDB" id="A0A8D0DL24"/>
<dbReference type="PANTHER" id="PTHR21357:SF2">
    <property type="entry name" value="PROTEIN FAM172B-RELATED"/>
    <property type="match status" value="1"/>
</dbReference>
<dbReference type="GO" id="GO:0005634">
    <property type="term" value="C:nucleus"/>
    <property type="evidence" value="ECO:0007669"/>
    <property type="project" value="TreeGrafter"/>
</dbReference>
<sequence>MYGNCFLLLRYSVMVLNPNDNFIDVKTEPESFSLSEQENSSYPLQPPLVIPKGGSSSPEEHTTYIWDNFISKSAVKNVAFIVHGYGGLVFINLLMQRTAEVMSKVCGVALIDSTHHTMHQTQGNPQVCTWIWKHCQEWVSNSKPLDRPLGYLVKMDCPTVSTGTEKYCLAPSFALQSIFKYLKNTLKTDTKQYFTRSQSATQSKRMMKKN</sequence>
<accession>A0A8D0DL24</accession>